<protein>
    <submittedName>
        <fullName evidence="1">Uncharacterized protein</fullName>
    </submittedName>
</protein>
<sequence length="184" mass="21252">MGRQILSKTQLHEVILSNRYKLDSDSHASYLDEFELLNKTAEEYGFEVNQEKTAKIIKEKLKGQKNTQVLKEKYEGAILQIRGVYSVKPEFALRSEEGFVKGELYVFHETATNKNHRDLAKELIEVKAVQLFPGCDEEYLYEALSEVTETYLYQTINKVAAKLPIYYVKFDEDGSFTVKDMSTV</sequence>
<name>A0A1F7I9E9_9BACT</name>
<reference evidence="1 2" key="1">
    <citation type="journal article" date="2016" name="Nat. Commun.">
        <title>Thousands of microbial genomes shed light on interconnected biogeochemical processes in an aquifer system.</title>
        <authorList>
            <person name="Anantharaman K."/>
            <person name="Brown C.T."/>
            <person name="Hug L.A."/>
            <person name="Sharon I."/>
            <person name="Castelle C.J."/>
            <person name="Probst A.J."/>
            <person name="Thomas B.C."/>
            <person name="Singh A."/>
            <person name="Wilkins M.J."/>
            <person name="Karaoz U."/>
            <person name="Brodie E.L."/>
            <person name="Williams K.H."/>
            <person name="Hubbard S.S."/>
            <person name="Banfield J.F."/>
        </authorList>
    </citation>
    <scope>NUCLEOTIDE SEQUENCE [LARGE SCALE GENOMIC DNA]</scope>
</reference>
<dbReference type="AlphaFoldDB" id="A0A1F7I9E9"/>
<dbReference type="Proteomes" id="UP000177698">
    <property type="component" value="Unassembled WGS sequence"/>
</dbReference>
<proteinExistence type="predicted"/>
<comment type="caution">
    <text evidence="1">The sequence shown here is derived from an EMBL/GenBank/DDBJ whole genome shotgun (WGS) entry which is preliminary data.</text>
</comment>
<evidence type="ECO:0000313" key="2">
    <source>
        <dbReference type="Proteomes" id="UP000177698"/>
    </source>
</evidence>
<gene>
    <name evidence="1" type="ORF">A2954_06715</name>
</gene>
<accession>A0A1F7I9E9</accession>
<dbReference type="STRING" id="1802056.A2954_06715"/>
<evidence type="ECO:0000313" key="1">
    <source>
        <dbReference type="EMBL" id="OGK39922.1"/>
    </source>
</evidence>
<dbReference type="EMBL" id="MGAG01000034">
    <property type="protein sequence ID" value="OGK39922.1"/>
    <property type="molecule type" value="Genomic_DNA"/>
</dbReference>
<organism evidence="1 2">
    <name type="scientific">Candidatus Roizmanbacteria bacterium RIFCSPLOWO2_01_FULL_37_12</name>
    <dbReference type="NCBI Taxonomy" id="1802056"/>
    <lineage>
        <taxon>Bacteria</taxon>
        <taxon>Candidatus Roizmaniibacteriota</taxon>
    </lineage>
</organism>